<dbReference type="SUPFAM" id="SSF50129">
    <property type="entry name" value="GroES-like"/>
    <property type="match status" value="1"/>
</dbReference>
<dbReference type="Pfam" id="PF08240">
    <property type="entry name" value="ADH_N"/>
    <property type="match status" value="1"/>
</dbReference>
<reference evidence="2" key="1">
    <citation type="submission" date="2023-04" db="EMBL/GenBank/DDBJ databases">
        <title>Sphingomonas sp. MAHUQ-71 isolated from rice field.</title>
        <authorList>
            <person name="Huq M.A."/>
        </authorList>
    </citation>
    <scope>NUCLEOTIDE SEQUENCE</scope>
    <source>
        <strain evidence="2">MAHUQ-71</strain>
    </source>
</reference>
<dbReference type="EMBL" id="JARYGZ010000001">
    <property type="protein sequence ID" value="MDH7637655.1"/>
    <property type="molecule type" value="Genomic_DNA"/>
</dbReference>
<dbReference type="PANTHER" id="PTHR43482">
    <property type="entry name" value="PROTEIN AST1-RELATED"/>
    <property type="match status" value="1"/>
</dbReference>
<gene>
    <name evidence="2" type="ORF">QGN17_02825</name>
</gene>
<name>A0ABT6MXB3_9SPHN</name>
<dbReference type="Gene3D" id="3.40.50.720">
    <property type="entry name" value="NAD(P)-binding Rossmann-like Domain"/>
    <property type="match status" value="1"/>
</dbReference>
<evidence type="ECO:0000259" key="1">
    <source>
        <dbReference type="SMART" id="SM00829"/>
    </source>
</evidence>
<dbReference type="InterPro" id="IPR036291">
    <property type="entry name" value="NAD(P)-bd_dom_sf"/>
</dbReference>
<dbReference type="PANTHER" id="PTHR43482:SF1">
    <property type="entry name" value="PROTEIN AST1-RELATED"/>
    <property type="match status" value="1"/>
</dbReference>
<sequence length="370" mass="38545">MSAADIKSMSATDRLRLRLRRCKPHLSVSVVQEIDMMMVASTAKIMCTLRFHEFGEPADVLRLERAAMPEPMAGTVAVRVDACGLNPADWALCRGLFPGDLPRGIGLDVCGTVTAIGAGVNDVSIGDRVFGAADYRNHPTAGASDHAVLDHWAPVPEGLGPLEAAALPMAVETACRYIAFLDPKAGETLLINGAGTMIGFAAVQVALLKGVRVVATAGRTFADQLRALGAEVTAHGDGMVERLGALLPAPPDHVLDVAPVNLTPGGGIASALPDLVKVAGGDARRVVTVADFAGAAATGARTGMEDITSIEDVMRWDQLGIYAAHAADGRFTIPIARTFALEDWREALEISLSGKSGGKLVLRIGCDIGA</sequence>
<keyword evidence="3" id="KW-1185">Reference proteome</keyword>
<dbReference type="EC" id="1.-.-.-" evidence="2"/>
<dbReference type="RefSeq" id="WP_281042998.1">
    <property type="nucleotide sequence ID" value="NZ_JARYGZ010000001.1"/>
</dbReference>
<organism evidence="2 3">
    <name type="scientific">Sphingomonas oryzagri</name>
    <dbReference type="NCBI Taxonomy" id="3042314"/>
    <lineage>
        <taxon>Bacteria</taxon>
        <taxon>Pseudomonadati</taxon>
        <taxon>Pseudomonadota</taxon>
        <taxon>Alphaproteobacteria</taxon>
        <taxon>Sphingomonadales</taxon>
        <taxon>Sphingomonadaceae</taxon>
        <taxon>Sphingomonas</taxon>
    </lineage>
</organism>
<dbReference type="GO" id="GO:0016491">
    <property type="term" value="F:oxidoreductase activity"/>
    <property type="evidence" value="ECO:0007669"/>
    <property type="project" value="UniProtKB-KW"/>
</dbReference>
<dbReference type="InterPro" id="IPR020843">
    <property type="entry name" value="ER"/>
</dbReference>
<feature type="domain" description="Enoyl reductase (ER)" evidence="1">
    <location>
        <begin position="56"/>
        <end position="362"/>
    </location>
</feature>
<dbReference type="CDD" id="cd05289">
    <property type="entry name" value="MDR_like_2"/>
    <property type="match status" value="1"/>
</dbReference>
<dbReference type="InterPro" id="IPR013154">
    <property type="entry name" value="ADH-like_N"/>
</dbReference>
<evidence type="ECO:0000313" key="2">
    <source>
        <dbReference type="EMBL" id="MDH7637655.1"/>
    </source>
</evidence>
<comment type="caution">
    <text evidence="2">The sequence shown here is derived from an EMBL/GenBank/DDBJ whole genome shotgun (WGS) entry which is preliminary data.</text>
</comment>
<keyword evidence="2" id="KW-0560">Oxidoreductase</keyword>
<proteinExistence type="predicted"/>
<dbReference type="SUPFAM" id="SSF51735">
    <property type="entry name" value="NAD(P)-binding Rossmann-fold domains"/>
    <property type="match status" value="1"/>
</dbReference>
<evidence type="ECO:0000313" key="3">
    <source>
        <dbReference type="Proteomes" id="UP001160625"/>
    </source>
</evidence>
<dbReference type="SMART" id="SM00829">
    <property type="entry name" value="PKS_ER"/>
    <property type="match status" value="1"/>
</dbReference>
<accession>A0ABT6MXB3</accession>
<dbReference type="Gene3D" id="3.90.180.10">
    <property type="entry name" value="Medium-chain alcohol dehydrogenases, catalytic domain"/>
    <property type="match status" value="1"/>
</dbReference>
<dbReference type="Proteomes" id="UP001160625">
    <property type="component" value="Unassembled WGS sequence"/>
</dbReference>
<dbReference type="InterPro" id="IPR011032">
    <property type="entry name" value="GroES-like_sf"/>
</dbReference>
<dbReference type="InterPro" id="IPR052585">
    <property type="entry name" value="Lipid_raft_assoc_Zn_ADH"/>
</dbReference>
<protein>
    <submittedName>
        <fullName evidence="2">NADP-dependent oxidoreductase</fullName>
        <ecNumber evidence="2">1.-.-.-</ecNumber>
    </submittedName>
</protein>